<dbReference type="CTD" id="6756047"/>
<feature type="region of interest" description="Disordered" evidence="1">
    <location>
        <begin position="99"/>
        <end position="204"/>
    </location>
</feature>
<dbReference type="EMBL" id="DS985248">
    <property type="protein sequence ID" value="EDV22788.1"/>
    <property type="molecule type" value="Genomic_DNA"/>
</dbReference>
<dbReference type="AlphaFoldDB" id="B3S3H0"/>
<organism evidence="2 3">
    <name type="scientific">Trichoplax adhaerens</name>
    <name type="common">Trichoplax reptans</name>
    <dbReference type="NCBI Taxonomy" id="10228"/>
    <lineage>
        <taxon>Eukaryota</taxon>
        <taxon>Metazoa</taxon>
        <taxon>Placozoa</taxon>
        <taxon>Uniplacotomia</taxon>
        <taxon>Trichoplacea</taxon>
        <taxon>Trichoplacidae</taxon>
        <taxon>Trichoplax</taxon>
    </lineage>
</organism>
<reference evidence="2 3" key="1">
    <citation type="journal article" date="2008" name="Nature">
        <title>The Trichoplax genome and the nature of placozoans.</title>
        <authorList>
            <person name="Srivastava M."/>
            <person name="Begovic E."/>
            <person name="Chapman J."/>
            <person name="Putnam N.H."/>
            <person name="Hellsten U."/>
            <person name="Kawashima T."/>
            <person name="Kuo A."/>
            <person name="Mitros T."/>
            <person name="Salamov A."/>
            <person name="Carpenter M.L."/>
            <person name="Signorovitch A.Y."/>
            <person name="Moreno M.A."/>
            <person name="Kamm K."/>
            <person name="Grimwood J."/>
            <person name="Schmutz J."/>
            <person name="Shapiro H."/>
            <person name="Grigoriev I.V."/>
            <person name="Buss L.W."/>
            <person name="Schierwater B."/>
            <person name="Dellaporta S.L."/>
            <person name="Rokhsar D.S."/>
        </authorList>
    </citation>
    <scope>NUCLEOTIDE SEQUENCE [LARGE SCALE GENOMIC DNA]</scope>
    <source>
        <strain evidence="2 3">Grell-BS-1999</strain>
    </source>
</reference>
<dbReference type="GeneID" id="6756047"/>
<feature type="compositionally biased region" description="Acidic residues" evidence="1">
    <location>
        <begin position="115"/>
        <end position="155"/>
    </location>
</feature>
<name>B3S3H0_TRIAD</name>
<evidence type="ECO:0000313" key="2">
    <source>
        <dbReference type="EMBL" id="EDV22788.1"/>
    </source>
</evidence>
<keyword evidence="3" id="KW-1185">Reference proteome</keyword>
<dbReference type="InParanoid" id="B3S3H0"/>
<dbReference type="HOGENOM" id="CLU_1344814_0_0_1"/>
<feature type="compositionally biased region" description="Acidic residues" evidence="1">
    <location>
        <begin position="176"/>
        <end position="204"/>
    </location>
</feature>
<dbReference type="KEGG" id="tad:TRIADDRAFT_58718"/>
<evidence type="ECO:0000313" key="3">
    <source>
        <dbReference type="Proteomes" id="UP000009022"/>
    </source>
</evidence>
<gene>
    <name evidence="2" type="ORF">TRIADDRAFT_58718</name>
</gene>
<sequence length="204" mass="22838">MANPLPKDSGYYEWHSFPKVMLEDSSFMTNLASNTCTSDTPMDLSEQLIDKMSSQLSLSNGFSHPNQLRVSLPGFQDEIPTAADSIASKSRYDGSCLTRINEEDDEIEMSHADSEMEDLEEFDSENDSDDNSYDPEANYENDVSSDTENGEESDAASETGTESDGSLTRYMLNYENIEDSEDEDSDLEFDADWDELESDNDSIP</sequence>
<evidence type="ECO:0008006" key="4">
    <source>
        <dbReference type="Google" id="ProtNLM"/>
    </source>
</evidence>
<evidence type="ECO:0000256" key="1">
    <source>
        <dbReference type="SAM" id="MobiDB-lite"/>
    </source>
</evidence>
<feature type="compositionally biased region" description="Polar residues" evidence="1">
    <location>
        <begin position="156"/>
        <end position="166"/>
    </location>
</feature>
<protein>
    <recommendedName>
        <fullName evidence="4">Transcription factor Iwr1 domain-containing protein</fullName>
    </recommendedName>
</protein>
<accession>B3S3H0</accession>
<dbReference type="Proteomes" id="UP000009022">
    <property type="component" value="Unassembled WGS sequence"/>
</dbReference>
<dbReference type="RefSeq" id="XP_002114654.1">
    <property type="nucleotide sequence ID" value="XM_002114618.1"/>
</dbReference>
<proteinExistence type="predicted"/>